<feature type="compositionally biased region" description="Low complexity" evidence="2">
    <location>
        <begin position="381"/>
        <end position="393"/>
    </location>
</feature>
<dbReference type="InterPro" id="IPR021109">
    <property type="entry name" value="Peptidase_aspartic_dom_sf"/>
</dbReference>
<evidence type="ECO:0000256" key="2">
    <source>
        <dbReference type="SAM" id="MobiDB-lite"/>
    </source>
</evidence>
<feature type="compositionally biased region" description="Basic and acidic residues" evidence="2">
    <location>
        <begin position="349"/>
        <end position="376"/>
    </location>
</feature>
<dbReference type="Gene3D" id="2.40.70.10">
    <property type="entry name" value="Acid Proteases"/>
    <property type="match status" value="1"/>
</dbReference>
<evidence type="ECO:0000259" key="3">
    <source>
        <dbReference type="PROSITE" id="PS50158"/>
    </source>
</evidence>
<keyword evidence="1" id="KW-0479">Metal-binding</keyword>
<accession>A0ABQ4XXK4</accession>
<keyword evidence="1" id="KW-0862">Zinc</keyword>
<keyword evidence="4" id="KW-0808">Transferase</keyword>
<gene>
    <name evidence="4" type="ORF">Tco_0702979</name>
</gene>
<comment type="caution">
    <text evidence="4">The sequence shown here is derived from an EMBL/GenBank/DDBJ whole genome shotgun (WGS) entry which is preliminary data.</text>
</comment>
<dbReference type="Proteomes" id="UP001151760">
    <property type="component" value="Unassembled WGS sequence"/>
</dbReference>
<dbReference type="SMART" id="SM00343">
    <property type="entry name" value="ZnF_C2HC"/>
    <property type="match status" value="1"/>
</dbReference>
<reference evidence="4" key="2">
    <citation type="submission" date="2022-01" db="EMBL/GenBank/DDBJ databases">
        <authorList>
            <person name="Yamashiro T."/>
            <person name="Shiraishi A."/>
            <person name="Satake H."/>
            <person name="Nakayama K."/>
        </authorList>
    </citation>
    <scope>NUCLEOTIDE SEQUENCE</scope>
</reference>
<evidence type="ECO:0000313" key="4">
    <source>
        <dbReference type="EMBL" id="GJS70138.1"/>
    </source>
</evidence>
<name>A0ABQ4XXK4_9ASTR</name>
<dbReference type="InterPro" id="IPR001878">
    <property type="entry name" value="Znf_CCHC"/>
</dbReference>
<organism evidence="4 5">
    <name type="scientific">Tanacetum coccineum</name>
    <dbReference type="NCBI Taxonomy" id="301880"/>
    <lineage>
        <taxon>Eukaryota</taxon>
        <taxon>Viridiplantae</taxon>
        <taxon>Streptophyta</taxon>
        <taxon>Embryophyta</taxon>
        <taxon>Tracheophyta</taxon>
        <taxon>Spermatophyta</taxon>
        <taxon>Magnoliopsida</taxon>
        <taxon>eudicotyledons</taxon>
        <taxon>Gunneridae</taxon>
        <taxon>Pentapetalae</taxon>
        <taxon>asterids</taxon>
        <taxon>campanulids</taxon>
        <taxon>Asterales</taxon>
        <taxon>Asteraceae</taxon>
        <taxon>Asteroideae</taxon>
        <taxon>Anthemideae</taxon>
        <taxon>Anthemidinae</taxon>
        <taxon>Tanacetum</taxon>
    </lineage>
</organism>
<keyword evidence="4" id="KW-0695">RNA-directed DNA polymerase</keyword>
<dbReference type="PANTHER" id="PTHR33067:SF35">
    <property type="entry name" value="ASPARTIC PEPTIDASE DDI1-TYPE DOMAIN-CONTAINING PROTEIN"/>
    <property type="match status" value="1"/>
</dbReference>
<evidence type="ECO:0000256" key="1">
    <source>
        <dbReference type="PROSITE-ProRule" id="PRU00047"/>
    </source>
</evidence>
<keyword evidence="4" id="KW-0548">Nucleotidyltransferase</keyword>
<dbReference type="PANTHER" id="PTHR33067">
    <property type="entry name" value="RNA-DIRECTED DNA POLYMERASE-RELATED"/>
    <property type="match status" value="1"/>
</dbReference>
<evidence type="ECO:0000313" key="5">
    <source>
        <dbReference type="Proteomes" id="UP001151760"/>
    </source>
</evidence>
<sequence>MDAMTIKMDALYKELQSRAKQPTLDLDDDDMSMSREEEFDRLADKQFGRPSGSLPCNTQPNPRGGNSKAYQPPQSYNEHVNAIFIRSGKSYDLPAVRINVPLVDVLARMPNYDKFLKELISNKHKNKQIFVAFLSDESSAMIQNKVPPKLKDLESFLIPCNFNKTFSCNALADLGASINLIPYSLYAKLSLETLKPTKMSVRLADRSFQYPVAIAENMLIEVGKFTFPTDFVILEMEEDIVSPMTSGMVLDLRGGGGDAIPQGIHVDRKDYIIGGDALPILVLGLLSLQIYYNRYFPASEHNDIGESMGRYVSRIRENSGSTMEKFTRWLFCWSNWEDCPLGKPNISMAKEDQSVEHRGRQDRGYDSKRQDFRGQDQRFTGRNGNDRQGQGQRRSTETLPPPPLCTTCGKPHPGVCYKATGGCFTCGSTQHKVKDCPQGKQKQSMPRVLLDTSYYMTVLSTTRDQAAKTSEFADVYFPMNFQASANGIIIDHQRFEANTKWPRPTTVTEVEFEEIETRLVSAPILTLPSEFRREVVELLKDYDKHPVPSRARLCVAGALSQKSVDEACFDSIILHELERLDVELCVRGLRKLGELVLSSYSIFILKPMVRSERTIQTLEIFEGCVLWNGQAHQRSLMRKWLVLREIGNEARSRQKSYADKHRRDLEFQVGDRGISEGFAIQEELNDLDKGQAQSSDSTVPFENIGTYLRGFVSSGSSTHLSATFRCLS</sequence>
<feature type="region of interest" description="Disordered" evidence="2">
    <location>
        <begin position="348"/>
        <end position="402"/>
    </location>
</feature>
<dbReference type="PROSITE" id="PS50158">
    <property type="entry name" value="ZF_CCHC"/>
    <property type="match status" value="1"/>
</dbReference>
<keyword evidence="5" id="KW-1185">Reference proteome</keyword>
<feature type="compositionally biased region" description="Basic and acidic residues" evidence="2">
    <location>
        <begin position="32"/>
        <end position="47"/>
    </location>
</feature>
<feature type="domain" description="CCHC-type" evidence="3">
    <location>
        <begin position="423"/>
        <end position="438"/>
    </location>
</feature>
<keyword evidence="1" id="KW-0863">Zinc-finger</keyword>
<feature type="region of interest" description="Disordered" evidence="2">
    <location>
        <begin position="17"/>
        <end position="72"/>
    </location>
</feature>
<dbReference type="CDD" id="cd00303">
    <property type="entry name" value="retropepsin_like"/>
    <property type="match status" value="1"/>
</dbReference>
<protein>
    <submittedName>
        <fullName evidence="4">Reverse transcriptase domain-containing protein</fullName>
    </submittedName>
</protein>
<dbReference type="EMBL" id="BQNB010009912">
    <property type="protein sequence ID" value="GJS70138.1"/>
    <property type="molecule type" value="Genomic_DNA"/>
</dbReference>
<dbReference type="GO" id="GO:0003964">
    <property type="term" value="F:RNA-directed DNA polymerase activity"/>
    <property type="evidence" value="ECO:0007669"/>
    <property type="project" value="UniProtKB-KW"/>
</dbReference>
<proteinExistence type="predicted"/>
<reference evidence="4" key="1">
    <citation type="journal article" date="2022" name="Int. J. Mol. Sci.">
        <title>Draft Genome of Tanacetum Coccineum: Genomic Comparison of Closely Related Tanacetum-Family Plants.</title>
        <authorList>
            <person name="Yamashiro T."/>
            <person name="Shiraishi A."/>
            <person name="Nakayama K."/>
            <person name="Satake H."/>
        </authorList>
    </citation>
    <scope>NUCLEOTIDE SEQUENCE</scope>
</reference>